<proteinExistence type="predicted"/>
<dbReference type="OrthoDB" id="195104at2"/>
<dbReference type="Proteomes" id="UP000252884">
    <property type="component" value="Unassembled WGS sequence"/>
</dbReference>
<dbReference type="NCBIfam" id="TIGR04042">
    <property type="entry name" value="MSMEG_0570_fam"/>
    <property type="match status" value="1"/>
</dbReference>
<dbReference type="InterPro" id="IPR023846">
    <property type="entry name" value="CHP04042_MSMEG0570"/>
</dbReference>
<organism evidence="1 2">
    <name type="scientific">Pseudorhodoferax soli</name>
    <dbReference type="NCBI Taxonomy" id="545864"/>
    <lineage>
        <taxon>Bacteria</taxon>
        <taxon>Pseudomonadati</taxon>
        <taxon>Pseudomonadota</taxon>
        <taxon>Betaproteobacteria</taxon>
        <taxon>Burkholderiales</taxon>
        <taxon>Comamonadaceae</taxon>
    </lineage>
</organism>
<protein>
    <submittedName>
        <fullName evidence="1">Putative repeat protein (TIGR04042 family)</fullName>
    </submittedName>
</protein>
<keyword evidence="2" id="KW-1185">Reference proteome</keyword>
<comment type="caution">
    <text evidence="1">The sequence shown here is derived from an EMBL/GenBank/DDBJ whole genome shotgun (WGS) entry which is preliminary data.</text>
</comment>
<dbReference type="RefSeq" id="WP_114468517.1">
    <property type="nucleotide sequence ID" value="NZ_QPJK01000004.1"/>
</dbReference>
<dbReference type="AlphaFoldDB" id="A0A368XZ22"/>
<reference evidence="1 2" key="1">
    <citation type="submission" date="2018-07" db="EMBL/GenBank/DDBJ databases">
        <title>Genomic Encyclopedia of Type Strains, Phase IV (KMG-IV): sequencing the most valuable type-strain genomes for metagenomic binning, comparative biology and taxonomic classification.</title>
        <authorList>
            <person name="Goeker M."/>
        </authorList>
    </citation>
    <scope>NUCLEOTIDE SEQUENCE [LARGE SCALE GENOMIC DNA]</scope>
    <source>
        <strain evidence="1 2">DSM 21634</strain>
    </source>
</reference>
<dbReference type="EMBL" id="QPJK01000004">
    <property type="protein sequence ID" value="RCW71264.1"/>
    <property type="molecule type" value="Genomic_DNA"/>
</dbReference>
<accession>A0A368XZ22</accession>
<evidence type="ECO:0000313" key="1">
    <source>
        <dbReference type="EMBL" id="RCW71264.1"/>
    </source>
</evidence>
<gene>
    <name evidence="1" type="ORF">DES41_10483</name>
</gene>
<sequence length="96" mass="10788">MPAMHYRLRWPDASESLAYSPSLVIEDFFQPGQDYPLADFLRRVREATAIASARVEAKYGFACSRAHDQMADTEARAEPFADLPDARVHVLSFTPA</sequence>
<name>A0A368XZ22_9BURK</name>
<evidence type="ECO:0000313" key="2">
    <source>
        <dbReference type="Proteomes" id="UP000252884"/>
    </source>
</evidence>